<protein>
    <recommendedName>
        <fullName evidence="4">FNIP repeat-containing protein</fullName>
    </recommendedName>
</protein>
<evidence type="ECO:0000313" key="2">
    <source>
        <dbReference type="EMBL" id="KAF2075534.1"/>
    </source>
</evidence>
<dbReference type="AlphaFoldDB" id="A0A8J4Q079"/>
<proteinExistence type="predicted"/>
<name>A0A8J4Q079_9MYCE</name>
<keyword evidence="1" id="KW-0677">Repeat</keyword>
<evidence type="ECO:0008006" key="4">
    <source>
        <dbReference type="Google" id="ProtNLM"/>
    </source>
</evidence>
<evidence type="ECO:0000313" key="3">
    <source>
        <dbReference type="Proteomes" id="UP000695562"/>
    </source>
</evidence>
<organism evidence="2 3">
    <name type="scientific">Polysphondylium violaceum</name>
    <dbReference type="NCBI Taxonomy" id="133409"/>
    <lineage>
        <taxon>Eukaryota</taxon>
        <taxon>Amoebozoa</taxon>
        <taxon>Evosea</taxon>
        <taxon>Eumycetozoa</taxon>
        <taxon>Dictyostelia</taxon>
        <taxon>Dictyosteliales</taxon>
        <taxon>Dictyosteliaceae</taxon>
        <taxon>Polysphondylium</taxon>
    </lineage>
</organism>
<dbReference type="InterPro" id="IPR008615">
    <property type="entry name" value="FNIP"/>
</dbReference>
<dbReference type="PANTHER" id="PTHR32134">
    <property type="entry name" value="FNIP REPEAT-CONTAINING PROTEIN"/>
    <property type="match status" value="1"/>
</dbReference>
<comment type="caution">
    <text evidence="2">The sequence shown here is derived from an EMBL/GenBank/DDBJ whole genome shotgun (WGS) entry which is preliminary data.</text>
</comment>
<dbReference type="Pfam" id="PF05725">
    <property type="entry name" value="FNIP"/>
    <property type="match status" value="3"/>
</dbReference>
<sequence>MTIDNSFYSIWRNRFLSSQIRKQVFDSLDIMVDLQDLVANKQYLARLSNEKISLKLGIKSKEHFIEFLDHSERYLITDLEIDPKVEICRWPKLKEQEQQPDLIRFDCSLIPDTVTKVTFWVEEGIMGYGKLPNSITELGIQYSGISWHNFSSRFLDQVLANLPQQLVSLTLPNSCDIRNQVVLPNSLCELKYTSTYDNLKKLVVPPSVKVYDMCTIQINDEQGLEWLRDNTWINRVVLNDVSCIITTNLIPSHVVALSLSHNHTLEIGALPAQLQSLVCMYHLPLVRGIVPPKLKYLYVDEFNEKLERNVLPDTLKTLRISSFNQPLEPRVLPINLKSLTLDSFNKQLEPDVLPPSLNELYLNSYNKPLNPYVLPQSLTKLQMYDFNHPLQASSLPASLTHLTMDSFCQSLEHVGSLPNLRNVFIAQIDQYISNLLVNVKDVSLTFQEMTTSAQPVSLSNTSIEKLVIKSVAQTITIDSGFLPRTLTDLSMTRLAVASSNVIPEGCLFLKTDIDDLNPEFLPKSIITKKSIN</sequence>
<dbReference type="OrthoDB" id="22922at2759"/>
<gene>
    <name evidence="2" type="ORF">CYY_003175</name>
</gene>
<accession>A0A8J4Q079</accession>
<reference evidence="2" key="1">
    <citation type="submission" date="2020-01" db="EMBL/GenBank/DDBJ databases">
        <title>Development of genomics and gene disruption for Polysphondylium violaceum indicates a role for the polyketide synthase stlB in stalk morphogenesis.</title>
        <authorList>
            <person name="Narita B."/>
            <person name="Kawabe Y."/>
            <person name="Kin K."/>
            <person name="Saito T."/>
            <person name="Gibbs R."/>
            <person name="Kuspa A."/>
            <person name="Muzny D."/>
            <person name="Queller D."/>
            <person name="Richards S."/>
            <person name="Strassman J."/>
            <person name="Sucgang R."/>
            <person name="Worley K."/>
            <person name="Schaap P."/>
        </authorList>
    </citation>
    <scope>NUCLEOTIDE SEQUENCE</scope>
    <source>
        <strain evidence="2">QSvi11</strain>
    </source>
</reference>
<evidence type="ECO:0000256" key="1">
    <source>
        <dbReference type="ARBA" id="ARBA00022737"/>
    </source>
</evidence>
<dbReference type="InterPro" id="IPR051251">
    <property type="entry name" value="STK_FNIP-Repeat"/>
</dbReference>
<keyword evidence="3" id="KW-1185">Reference proteome</keyword>
<dbReference type="PANTHER" id="PTHR32134:SF180">
    <property type="entry name" value="FNIP REPEAT-CONTAINING PROTEIN"/>
    <property type="match status" value="1"/>
</dbReference>
<dbReference type="EMBL" id="AJWJ01000096">
    <property type="protein sequence ID" value="KAF2075534.1"/>
    <property type="molecule type" value="Genomic_DNA"/>
</dbReference>
<dbReference type="Proteomes" id="UP000695562">
    <property type="component" value="Unassembled WGS sequence"/>
</dbReference>